<reference evidence="1 2" key="1">
    <citation type="submission" date="2024-11" db="EMBL/GenBank/DDBJ databases">
        <title>Chromosome-level genome assembly of Eucalyptus globulus Labill. provides insights into its genome evolution.</title>
        <authorList>
            <person name="Li X."/>
        </authorList>
    </citation>
    <scope>NUCLEOTIDE SEQUENCE [LARGE SCALE GENOMIC DNA]</scope>
    <source>
        <strain evidence="1">CL2024</strain>
        <tissue evidence="1">Fresh tender leaves</tissue>
    </source>
</reference>
<protein>
    <submittedName>
        <fullName evidence="1">Uncharacterized protein</fullName>
    </submittedName>
</protein>
<sequence>MKLFMRVAQFGYLRASYMVGLLFVCESSELKKNEKVGLLRKAYSNGRVVKYCEKYLNSVRNMWWKNTMIFREELHHYDYEMQTEHCKRREWVHDTNHYNDTECEQCICRAETKILYKY</sequence>
<dbReference type="Proteomes" id="UP001634007">
    <property type="component" value="Unassembled WGS sequence"/>
</dbReference>
<gene>
    <name evidence="1" type="ORF">ACJRO7_006560</name>
</gene>
<proteinExistence type="predicted"/>
<keyword evidence="2" id="KW-1185">Reference proteome</keyword>
<comment type="caution">
    <text evidence="1">The sequence shown here is derived from an EMBL/GenBank/DDBJ whole genome shotgun (WGS) entry which is preliminary data.</text>
</comment>
<name>A0ABD3II84_EUCGL</name>
<evidence type="ECO:0000313" key="1">
    <source>
        <dbReference type="EMBL" id="KAL3714675.1"/>
    </source>
</evidence>
<dbReference type="AlphaFoldDB" id="A0ABD3II84"/>
<dbReference type="EMBL" id="JBJKBG010000011">
    <property type="protein sequence ID" value="KAL3714675.1"/>
    <property type="molecule type" value="Genomic_DNA"/>
</dbReference>
<organism evidence="1 2">
    <name type="scientific">Eucalyptus globulus</name>
    <name type="common">Tasmanian blue gum</name>
    <dbReference type="NCBI Taxonomy" id="34317"/>
    <lineage>
        <taxon>Eukaryota</taxon>
        <taxon>Viridiplantae</taxon>
        <taxon>Streptophyta</taxon>
        <taxon>Embryophyta</taxon>
        <taxon>Tracheophyta</taxon>
        <taxon>Spermatophyta</taxon>
        <taxon>Magnoliopsida</taxon>
        <taxon>eudicotyledons</taxon>
        <taxon>Gunneridae</taxon>
        <taxon>Pentapetalae</taxon>
        <taxon>rosids</taxon>
        <taxon>malvids</taxon>
        <taxon>Myrtales</taxon>
        <taxon>Myrtaceae</taxon>
        <taxon>Myrtoideae</taxon>
        <taxon>Eucalypteae</taxon>
        <taxon>Eucalyptus</taxon>
    </lineage>
</organism>
<evidence type="ECO:0000313" key="2">
    <source>
        <dbReference type="Proteomes" id="UP001634007"/>
    </source>
</evidence>
<accession>A0ABD3II84</accession>